<evidence type="ECO:0000256" key="1">
    <source>
        <dbReference type="SAM" id="MobiDB-lite"/>
    </source>
</evidence>
<evidence type="ECO:0000313" key="2">
    <source>
        <dbReference type="EMBL" id="KAG2177364.1"/>
    </source>
</evidence>
<evidence type="ECO:0000313" key="3">
    <source>
        <dbReference type="Proteomes" id="UP000654370"/>
    </source>
</evidence>
<dbReference type="AlphaFoldDB" id="A0A8H7PPU5"/>
<proteinExistence type="predicted"/>
<dbReference type="OrthoDB" id="2108430at2759"/>
<reference evidence="2" key="1">
    <citation type="submission" date="2020-12" db="EMBL/GenBank/DDBJ databases">
        <title>Metabolic potential, ecology and presence of endohyphal bacteria is reflected in genomic diversity of Mucoromycotina.</title>
        <authorList>
            <person name="Muszewska A."/>
            <person name="Okrasinska A."/>
            <person name="Steczkiewicz K."/>
            <person name="Drgas O."/>
            <person name="Orlowska M."/>
            <person name="Perlinska-Lenart U."/>
            <person name="Aleksandrzak-Piekarczyk T."/>
            <person name="Szatraj K."/>
            <person name="Zielenkiewicz U."/>
            <person name="Pilsyk S."/>
            <person name="Malc E."/>
            <person name="Mieczkowski P."/>
            <person name="Kruszewska J.S."/>
            <person name="Biernat P."/>
            <person name="Pawlowska J."/>
        </authorList>
    </citation>
    <scope>NUCLEOTIDE SEQUENCE</scope>
    <source>
        <strain evidence="2">WA0000067209</strain>
    </source>
</reference>
<keyword evidence="3" id="KW-1185">Reference proteome</keyword>
<name>A0A8H7PPU5_MORIS</name>
<feature type="region of interest" description="Disordered" evidence="1">
    <location>
        <begin position="66"/>
        <end position="93"/>
    </location>
</feature>
<organism evidence="2 3">
    <name type="scientific">Mortierella isabellina</name>
    <name type="common">Filamentous fungus</name>
    <name type="synonym">Umbelopsis isabellina</name>
    <dbReference type="NCBI Taxonomy" id="91625"/>
    <lineage>
        <taxon>Eukaryota</taxon>
        <taxon>Fungi</taxon>
        <taxon>Fungi incertae sedis</taxon>
        <taxon>Mucoromycota</taxon>
        <taxon>Mucoromycotina</taxon>
        <taxon>Umbelopsidomycetes</taxon>
        <taxon>Umbelopsidales</taxon>
        <taxon>Umbelopsidaceae</taxon>
        <taxon>Umbelopsis</taxon>
    </lineage>
</organism>
<sequence length="469" mass="53221">MEALPLDDSDLDTGILDDPPFVCYLDLRLQGNRLQDQQRPQTAKMQTQKKFSNDATFSAHLKSAKHIQNEKAAKKAPAPPANQKNSAKSDGAINSGIGQANLKLKQARNIVSSRPSRAATAMWNLAQDFYKLKRPRDTAEIMKDLINLLEEMQSSGSQNAEESPLTPLQISGTLYLTRLALSRLYLIYGNQTLISNARQLYLRAIHHKWKIEEQSVLDVSRVCMKCMDLPLSNLLESAQHILKIYIDKVLSKPAKTKADPNQVLPTILAEGRNLFSNFDMQTNLTDAEEESYLSSPYQVALVLCAMELSIQSISGNKDEEVDLYHLLSKLYLNIDAKYLAAETLLQCSIISSKHYMDDGLAKHTRDALDAFVICIEIDDIVRAEEIIDTLQWSDEFDDIKVLMELAKAIVDSNKLFIEQVLYYQIEHVHLLLRKDESDNKLLLRSLDATERTRIWNRVIEVARRNFLDV</sequence>
<gene>
    <name evidence="2" type="ORF">INT43_008021</name>
</gene>
<accession>A0A8H7PPU5</accession>
<protein>
    <submittedName>
        <fullName evidence="2">Uncharacterized protein</fullName>
    </submittedName>
</protein>
<dbReference type="Proteomes" id="UP000654370">
    <property type="component" value="Unassembled WGS sequence"/>
</dbReference>
<dbReference type="EMBL" id="JAEPQZ010000009">
    <property type="protein sequence ID" value="KAG2177364.1"/>
    <property type="molecule type" value="Genomic_DNA"/>
</dbReference>
<comment type="caution">
    <text evidence="2">The sequence shown here is derived from an EMBL/GenBank/DDBJ whole genome shotgun (WGS) entry which is preliminary data.</text>
</comment>